<gene>
    <name evidence="3" type="ORF">TRITD_4Bv1G137030</name>
</gene>
<name>A0A9R0WDH8_TRITD</name>
<protein>
    <submittedName>
        <fullName evidence="3">Uncharacterized protein</fullName>
    </submittedName>
</protein>
<feature type="chain" id="PRO_5040210708" evidence="2">
    <location>
        <begin position="24"/>
        <end position="367"/>
    </location>
</feature>
<dbReference type="PANTHER" id="PTHR36481">
    <property type="entry name" value="EXPRESSED PROTEIN"/>
    <property type="match status" value="1"/>
</dbReference>
<evidence type="ECO:0000256" key="1">
    <source>
        <dbReference type="SAM" id="MobiDB-lite"/>
    </source>
</evidence>
<feature type="compositionally biased region" description="Basic residues" evidence="1">
    <location>
        <begin position="339"/>
        <end position="355"/>
    </location>
</feature>
<sequence>MELVSCIAMCLSLAFLLPSPVAATAPTGMVERETKQHILASIPPHWEENPVLFLTSPSGKYAAYFMRSQTAPGAGGLGADFCYVEILDTTEPGAEGRSVWESECLAVSTVNTCALVFSWEGLERQQQQGSSIMGARLVLFGVLALLLAGSFGAAQAAPAVVVGSVKCLDCSPDDVSAEDALKGLQVAIKCRSSAGETYETQTVGQLDDKGAFSIPLQAGLLREDGELDRDCFAQLHSAPDTPCDGPAPPRIAPAKSTTQGVADANTYLAVAEDTVFSPVACACKKKKKNFMVSPPPPPPPRPEPSYGPPTPTPTPTPTPSYGPPSTPKPPAPEDDPKPFFHKHPKMKKMMHKKKPCPPLGEEDKPKN</sequence>
<dbReference type="EMBL" id="LT934118">
    <property type="protein sequence ID" value="VAI07774.1"/>
    <property type="molecule type" value="Genomic_DNA"/>
</dbReference>
<reference evidence="3 4" key="1">
    <citation type="submission" date="2017-09" db="EMBL/GenBank/DDBJ databases">
        <authorList>
            <consortium name="International Durum Wheat Genome Sequencing Consortium (IDWGSC)"/>
            <person name="Milanesi L."/>
        </authorList>
    </citation>
    <scope>NUCLEOTIDE SEQUENCE [LARGE SCALE GENOMIC DNA]</scope>
    <source>
        <strain evidence="4">cv. Svevo</strain>
    </source>
</reference>
<evidence type="ECO:0000313" key="4">
    <source>
        <dbReference type="Proteomes" id="UP000324705"/>
    </source>
</evidence>
<keyword evidence="4" id="KW-1185">Reference proteome</keyword>
<feature type="region of interest" description="Disordered" evidence="1">
    <location>
        <begin position="288"/>
        <end position="367"/>
    </location>
</feature>
<evidence type="ECO:0000256" key="2">
    <source>
        <dbReference type="SAM" id="SignalP"/>
    </source>
</evidence>
<feature type="region of interest" description="Disordered" evidence="1">
    <location>
        <begin position="238"/>
        <end position="257"/>
    </location>
</feature>
<dbReference type="Proteomes" id="UP000324705">
    <property type="component" value="Chromosome 4B"/>
</dbReference>
<organism evidence="3 4">
    <name type="scientific">Triticum turgidum subsp. durum</name>
    <name type="common">Durum wheat</name>
    <name type="synonym">Triticum durum</name>
    <dbReference type="NCBI Taxonomy" id="4567"/>
    <lineage>
        <taxon>Eukaryota</taxon>
        <taxon>Viridiplantae</taxon>
        <taxon>Streptophyta</taxon>
        <taxon>Embryophyta</taxon>
        <taxon>Tracheophyta</taxon>
        <taxon>Spermatophyta</taxon>
        <taxon>Magnoliopsida</taxon>
        <taxon>Liliopsida</taxon>
        <taxon>Poales</taxon>
        <taxon>Poaceae</taxon>
        <taxon>BOP clade</taxon>
        <taxon>Pooideae</taxon>
        <taxon>Triticodae</taxon>
        <taxon>Triticeae</taxon>
        <taxon>Triticinae</taxon>
        <taxon>Triticum</taxon>
    </lineage>
</organism>
<feature type="compositionally biased region" description="Pro residues" evidence="1">
    <location>
        <begin position="293"/>
        <end position="330"/>
    </location>
</feature>
<dbReference type="Pfam" id="PF01190">
    <property type="entry name" value="Pollen_Ole_e_1"/>
    <property type="match status" value="1"/>
</dbReference>
<dbReference type="AlphaFoldDB" id="A0A9R0WDH8"/>
<proteinExistence type="predicted"/>
<feature type="signal peptide" evidence="2">
    <location>
        <begin position="1"/>
        <end position="23"/>
    </location>
</feature>
<dbReference type="Gramene" id="TRITD4Bv1G137030.4">
    <property type="protein sequence ID" value="TRITD4Bv1G137030.4"/>
    <property type="gene ID" value="TRITD4Bv1G137030"/>
</dbReference>
<evidence type="ECO:0000313" key="3">
    <source>
        <dbReference type="EMBL" id="VAI07774.1"/>
    </source>
</evidence>
<dbReference type="PANTHER" id="PTHR36481:SF4">
    <property type="entry name" value="SALT TOLERANT-RELATED PROTEIN"/>
    <property type="match status" value="1"/>
</dbReference>
<keyword evidence="2" id="KW-0732">Signal</keyword>
<accession>A0A9R0WDH8</accession>